<reference evidence="2" key="1">
    <citation type="journal article" date="2019" name="Mar. Drugs">
        <title>Conotoxin diversity in the venom gland transcriptome of the Magician's Cone, Pionoconus magus.</title>
        <authorList>
            <person name="Pardos-Blas J.R."/>
            <person name="Irisarri I."/>
            <person name="Abalde S."/>
            <person name="Tenorio M.J."/>
            <person name="Zardoya R."/>
        </authorList>
    </citation>
    <scope>NUCLEOTIDE SEQUENCE</scope>
    <source>
        <tissue evidence="2">Venom gland</tissue>
    </source>
</reference>
<feature type="chain" id="PRO_5024304861" evidence="1">
    <location>
        <begin position="18"/>
        <end position="88"/>
    </location>
</feature>
<evidence type="ECO:0000256" key="1">
    <source>
        <dbReference type="SAM" id="SignalP"/>
    </source>
</evidence>
<dbReference type="AlphaFoldDB" id="A0A5P8I0V3"/>
<proteinExistence type="evidence at transcript level"/>
<feature type="signal peptide" evidence="1">
    <location>
        <begin position="1"/>
        <end position="17"/>
    </location>
</feature>
<name>A0A5P8I0V3_CONMA</name>
<protein>
    <submittedName>
        <fullName evidence="2">Superfamily Pmag-02</fullName>
    </submittedName>
</protein>
<sequence>MKAVAVFMIVALAVAYGQFFCPESIDDLNCLETQPNSVACMQSSDDDSYSYVCGYCGKKKEHCFGNKVAVQDYYCQTNGIANTCGGAA</sequence>
<keyword evidence="1" id="KW-0732">Signal</keyword>
<dbReference type="EMBL" id="MN517471">
    <property type="protein sequence ID" value="QFQ61154.1"/>
    <property type="molecule type" value="mRNA"/>
</dbReference>
<evidence type="ECO:0000313" key="2">
    <source>
        <dbReference type="EMBL" id="QFQ61154.1"/>
    </source>
</evidence>
<accession>A0A5P8I0V3</accession>
<organism evidence="2">
    <name type="scientific">Conus magus</name>
    <name type="common">Magical cone</name>
    <dbReference type="NCBI Taxonomy" id="6492"/>
    <lineage>
        <taxon>Eukaryota</taxon>
        <taxon>Metazoa</taxon>
        <taxon>Spiralia</taxon>
        <taxon>Lophotrochozoa</taxon>
        <taxon>Mollusca</taxon>
        <taxon>Gastropoda</taxon>
        <taxon>Caenogastropoda</taxon>
        <taxon>Neogastropoda</taxon>
        <taxon>Conoidea</taxon>
        <taxon>Conidae</taxon>
        <taxon>Conus</taxon>
        <taxon>Pionoconus</taxon>
    </lineage>
</organism>